<dbReference type="Proteomes" id="UP000270296">
    <property type="component" value="Unassembled WGS sequence"/>
</dbReference>
<proteinExistence type="predicted"/>
<evidence type="ECO:0000313" key="3">
    <source>
        <dbReference type="Proteomes" id="UP000270296"/>
    </source>
</evidence>
<evidence type="ECO:0000313" key="2">
    <source>
        <dbReference type="EMBL" id="VDO82587.1"/>
    </source>
</evidence>
<dbReference type="WBParaSite" id="SBAD_0000036201-mRNA-1">
    <property type="protein sequence ID" value="SBAD_0000036201-mRNA-1"/>
    <property type="gene ID" value="SBAD_0000036201"/>
</dbReference>
<accession>A0A183I9Q0</accession>
<dbReference type="AlphaFoldDB" id="A0A183I9Q0"/>
<feature type="region of interest" description="Disordered" evidence="1">
    <location>
        <begin position="91"/>
        <end position="112"/>
    </location>
</feature>
<dbReference type="EMBL" id="UZAM01000749">
    <property type="protein sequence ID" value="VDO82587.1"/>
    <property type="molecule type" value="Genomic_DNA"/>
</dbReference>
<sequence length="170" mass="18297">MDNVYEAMTSATAMRCDETEGGEEGGDWRPRPSRVWRLKLFSSVPADLCLAVDCCTTGTNNRTTMLLQSNSDLPSTADAVTSVDLCCGSGSSSDCAGSGSRSGTASSPGLDIVRHSRPRFRSSSVVLSLCNEKRYQLRLNYAVPTSPPFKNSPLFFKVSAKKQAKPTDIT</sequence>
<reference evidence="4" key="1">
    <citation type="submission" date="2016-06" db="UniProtKB">
        <authorList>
            <consortium name="WormBaseParasite"/>
        </authorList>
    </citation>
    <scope>IDENTIFICATION</scope>
</reference>
<name>A0A183I9Q0_9BILA</name>
<feature type="compositionally biased region" description="Low complexity" evidence="1">
    <location>
        <begin position="91"/>
        <end position="109"/>
    </location>
</feature>
<keyword evidence="3" id="KW-1185">Reference proteome</keyword>
<evidence type="ECO:0000256" key="1">
    <source>
        <dbReference type="SAM" id="MobiDB-lite"/>
    </source>
</evidence>
<reference evidence="2 3" key="2">
    <citation type="submission" date="2018-11" db="EMBL/GenBank/DDBJ databases">
        <authorList>
            <consortium name="Pathogen Informatics"/>
        </authorList>
    </citation>
    <scope>NUCLEOTIDE SEQUENCE [LARGE SCALE GENOMIC DNA]</scope>
</reference>
<gene>
    <name evidence="2" type="ORF">SBAD_LOCUS344</name>
</gene>
<evidence type="ECO:0000313" key="4">
    <source>
        <dbReference type="WBParaSite" id="SBAD_0000036201-mRNA-1"/>
    </source>
</evidence>
<organism evidence="4">
    <name type="scientific">Soboliphyme baturini</name>
    <dbReference type="NCBI Taxonomy" id="241478"/>
    <lineage>
        <taxon>Eukaryota</taxon>
        <taxon>Metazoa</taxon>
        <taxon>Ecdysozoa</taxon>
        <taxon>Nematoda</taxon>
        <taxon>Enoplea</taxon>
        <taxon>Dorylaimia</taxon>
        <taxon>Dioctophymatida</taxon>
        <taxon>Dioctophymatoidea</taxon>
        <taxon>Soboliphymatidae</taxon>
        <taxon>Soboliphyme</taxon>
    </lineage>
</organism>
<protein>
    <submittedName>
        <fullName evidence="2 4">Uncharacterized protein</fullName>
    </submittedName>
</protein>